<comment type="caution">
    <text evidence="1">The sequence shown here is derived from an EMBL/GenBank/DDBJ whole genome shotgun (WGS) entry which is preliminary data.</text>
</comment>
<evidence type="ECO:0000313" key="2">
    <source>
        <dbReference type="Proteomes" id="UP001163603"/>
    </source>
</evidence>
<sequence length="111" mass="12899">MRTTATLIREEKKILCTFVLLFTLFDETPSHNEERKRKPRGNVLPEFQPDIRMLGLSPSHYVLRTLSNVKTNDLEQTLLALPFADALKLLSYLKDWVSNPDKVILFALWNI</sequence>
<proteinExistence type="predicted"/>
<keyword evidence="2" id="KW-1185">Reference proteome</keyword>
<organism evidence="1 2">
    <name type="scientific">Pistacia integerrima</name>
    <dbReference type="NCBI Taxonomy" id="434235"/>
    <lineage>
        <taxon>Eukaryota</taxon>
        <taxon>Viridiplantae</taxon>
        <taxon>Streptophyta</taxon>
        <taxon>Embryophyta</taxon>
        <taxon>Tracheophyta</taxon>
        <taxon>Spermatophyta</taxon>
        <taxon>Magnoliopsida</taxon>
        <taxon>eudicotyledons</taxon>
        <taxon>Gunneridae</taxon>
        <taxon>Pentapetalae</taxon>
        <taxon>rosids</taxon>
        <taxon>malvids</taxon>
        <taxon>Sapindales</taxon>
        <taxon>Anacardiaceae</taxon>
        <taxon>Pistacia</taxon>
    </lineage>
</organism>
<name>A0ACC0XIF5_9ROSI</name>
<accession>A0ACC0XIF5</accession>
<evidence type="ECO:0000313" key="1">
    <source>
        <dbReference type="EMBL" id="KAJ0018017.1"/>
    </source>
</evidence>
<protein>
    <submittedName>
        <fullName evidence="1">Uncharacterized protein</fullName>
    </submittedName>
</protein>
<reference evidence="2" key="1">
    <citation type="journal article" date="2023" name="G3 (Bethesda)">
        <title>Genome assembly and association tests identify interacting loci associated with vigor, precocity, and sex in interspecific pistachio rootstocks.</title>
        <authorList>
            <person name="Palmer W."/>
            <person name="Jacygrad E."/>
            <person name="Sagayaradj S."/>
            <person name="Cavanaugh K."/>
            <person name="Han R."/>
            <person name="Bertier L."/>
            <person name="Beede B."/>
            <person name="Kafkas S."/>
            <person name="Golino D."/>
            <person name="Preece J."/>
            <person name="Michelmore R."/>
        </authorList>
    </citation>
    <scope>NUCLEOTIDE SEQUENCE [LARGE SCALE GENOMIC DNA]</scope>
</reference>
<gene>
    <name evidence="1" type="ORF">Pint_10889</name>
</gene>
<dbReference type="Proteomes" id="UP001163603">
    <property type="component" value="Chromosome 12"/>
</dbReference>
<dbReference type="EMBL" id="CM047747">
    <property type="protein sequence ID" value="KAJ0018017.1"/>
    <property type="molecule type" value="Genomic_DNA"/>
</dbReference>